<keyword evidence="2" id="KW-1185">Reference proteome</keyword>
<proteinExistence type="predicted"/>
<dbReference type="AlphaFoldDB" id="A0A9W6MY50"/>
<dbReference type="SUPFAM" id="SSF47598">
    <property type="entry name" value="Ribbon-helix-helix"/>
    <property type="match status" value="1"/>
</dbReference>
<protein>
    <submittedName>
        <fullName evidence="1">Uncharacterized protein</fullName>
    </submittedName>
</protein>
<sequence>MARTAAISLRVEPAVKEALEAAAKADERTMAQYVERLLIAHLRDKQLLPPSAGE</sequence>
<reference evidence="1" key="1">
    <citation type="journal article" date="2014" name="Int. J. Syst. Evol. Microbiol.">
        <title>Complete genome sequence of Corynebacterium casei LMG S-19264T (=DSM 44701T), isolated from a smear-ripened cheese.</title>
        <authorList>
            <consortium name="US DOE Joint Genome Institute (JGI-PGF)"/>
            <person name="Walter F."/>
            <person name="Albersmeier A."/>
            <person name="Kalinowski J."/>
            <person name="Ruckert C."/>
        </authorList>
    </citation>
    <scope>NUCLEOTIDE SEQUENCE</scope>
    <source>
        <strain evidence="1">VKM B-2484</strain>
    </source>
</reference>
<accession>A0A9W6MY50</accession>
<name>A0A9W6MY50_9HYPH</name>
<dbReference type="GO" id="GO:0006355">
    <property type="term" value="P:regulation of DNA-templated transcription"/>
    <property type="evidence" value="ECO:0007669"/>
    <property type="project" value="InterPro"/>
</dbReference>
<comment type="caution">
    <text evidence="1">The sequence shown here is derived from an EMBL/GenBank/DDBJ whole genome shotgun (WGS) entry which is preliminary data.</text>
</comment>
<dbReference type="Gene3D" id="1.10.1220.10">
    <property type="entry name" value="Met repressor-like"/>
    <property type="match status" value="1"/>
</dbReference>
<gene>
    <name evidence="1" type="ORF">GCM10017643_13890</name>
</gene>
<dbReference type="InterPro" id="IPR010985">
    <property type="entry name" value="Ribbon_hlx_hlx"/>
</dbReference>
<evidence type="ECO:0000313" key="2">
    <source>
        <dbReference type="Proteomes" id="UP001143370"/>
    </source>
</evidence>
<dbReference type="Proteomes" id="UP001143370">
    <property type="component" value="Unassembled WGS sequence"/>
</dbReference>
<evidence type="ECO:0000313" key="1">
    <source>
        <dbReference type="EMBL" id="GLK71274.1"/>
    </source>
</evidence>
<dbReference type="EMBL" id="BSFJ01000005">
    <property type="protein sequence ID" value="GLK71274.1"/>
    <property type="molecule type" value="Genomic_DNA"/>
</dbReference>
<reference evidence="1" key="2">
    <citation type="submission" date="2023-01" db="EMBL/GenBank/DDBJ databases">
        <authorList>
            <person name="Sun Q."/>
            <person name="Evtushenko L."/>
        </authorList>
    </citation>
    <scope>NUCLEOTIDE SEQUENCE</scope>
    <source>
        <strain evidence="1">VKM B-2484</strain>
    </source>
</reference>
<dbReference type="InterPro" id="IPR013321">
    <property type="entry name" value="Arc_rbn_hlx_hlx"/>
</dbReference>
<organism evidence="1 2">
    <name type="scientific">Ancylobacter dichloromethanicus</name>
    <dbReference type="NCBI Taxonomy" id="518825"/>
    <lineage>
        <taxon>Bacteria</taxon>
        <taxon>Pseudomonadati</taxon>
        <taxon>Pseudomonadota</taxon>
        <taxon>Alphaproteobacteria</taxon>
        <taxon>Hyphomicrobiales</taxon>
        <taxon>Xanthobacteraceae</taxon>
        <taxon>Ancylobacter</taxon>
    </lineage>
</organism>